<reference evidence="1 2" key="1">
    <citation type="journal article" date="2015" name="Proc. Natl. Acad. Sci. U.S.A.">
        <title>The resurrection genome of Boea hygrometrica: A blueprint for survival of dehydration.</title>
        <authorList>
            <person name="Xiao L."/>
            <person name="Yang G."/>
            <person name="Zhang L."/>
            <person name="Yang X."/>
            <person name="Zhao S."/>
            <person name="Ji Z."/>
            <person name="Zhou Q."/>
            <person name="Hu M."/>
            <person name="Wang Y."/>
            <person name="Chen M."/>
            <person name="Xu Y."/>
            <person name="Jin H."/>
            <person name="Xiao X."/>
            <person name="Hu G."/>
            <person name="Bao F."/>
            <person name="Hu Y."/>
            <person name="Wan P."/>
            <person name="Li L."/>
            <person name="Deng X."/>
            <person name="Kuang T."/>
            <person name="Xiang C."/>
            <person name="Zhu J.K."/>
            <person name="Oliver M.J."/>
            <person name="He Y."/>
        </authorList>
    </citation>
    <scope>NUCLEOTIDE SEQUENCE [LARGE SCALE GENOMIC DNA]</scope>
    <source>
        <strain evidence="2">cv. XS01</strain>
    </source>
</reference>
<dbReference type="AlphaFoldDB" id="A0A2Z7AIJ0"/>
<organism evidence="1 2">
    <name type="scientific">Dorcoceras hygrometricum</name>
    <dbReference type="NCBI Taxonomy" id="472368"/>
    <lineage>
        <taxon>Eukaryota</taxon>
        <taxon>Viridiplantae</taxon>
        <taxon>Streptophyta</taxon>
        <taxon>Embryophyta</taxon>
        <taxon>Tracheophyta</taxon>
        <taxon>Spermatophyta</taxon>
        <taxon>Magnoliopsida</taxon>
        <taxon>eudicotyledons</taxon>
        <taxon>Gunneridae</taxon>
        <taxon>Pentapetalae</taxon>
        <taxon>asterids</taxon>
        <taxon>lamiids</taxon>
        <taxon>Lamiales</taxon>
        <taxon>Gesneriaceae</taxon>
        <taxon>Didymocarpoideae</taxon>
        <taxon>Trichosporeae</taxon>
        <taxon>Loxocarpinae</taxon>
        <taxon>Dorcoceras</taxon>
    </lineage>
</organism>
<evidence type="ECO:0000313" key="1">
    <source>
        <dbReference type="EMBL" id="KZV21574.1"/>
    </source>
</evidence>
<proteinExistence type="predicted"/>
<gene>
    <name evidence="1" type="ORF">F511_11067</name>
</gene>
<evidence type="ECO:0000313" key="2">
    <source>
        <dbReference type="Proteomes" id="UP000250235"/>
    </source>
</evidence>
<dbReference type="Proteomes" id="UP000250235">
    <property type="component" value="Unassembled WGS sequence"/>
</dbReference>
<sequence>MDPYNSCRFGYDRGSAYFVQIENNNAQRRPSMLQMHFRVYLDEVPTEFLSVALILEKLAAAVAAGRSCVKRELSEEVTRVSQHFGVLTIDSAGGFWNQQIC</sequence>
<keyword evidence="2" id="KW-1185">Reference proteome</keyword>
<protein>
    <submittedName>
        <fullName evidence="1">Uncharacterized protein</fullName>
    </submittedName>
</protein>
<accession>A0A2Z7AIJ0</accession>
<name>A0A2Z7AIJ0_9LAMI</name>
<dbReference type="EMBL" id="KV014882">
    <property type="protein sequence ID" value="KZV21574.1"/>
    <property type="molecule type" value="Genomic_DNA"/>
</dbReference>